<dbReference type="AlphaFoldDB" id="A0A167VEJ2"/>
<evidence type="ECO:0000313" key="2">
    <source>
        <dbReference type="Proteomes" id="UP000076532"/>
    </source>
</evidence>
<dbReference type="EMBL" id="KV417878">
    <property type="protein sequence ID" value="KZP04926.1"/>
    <property type="molecule type" value="Genomic_DNA"/>
</dbReference>
<dbReference type="Proteomes" id="UP000076532">
    <property type="component" value="Unassembled WGS sequence"/>
</dbReference>
<evidence type="ECO:0000313" key="1">
    <source>
        <dbReference type="EMBL" id="KZP04926.1"/>
    </source>
</evidence>
<protein>
    <submittedName>
        <fullName evidence="1">Uncharacterized protein</fullName>
    </submittedName>
</protein>
<accession>A0A167VEJ2</accession>
<sequence length="273" mass="30239">MSPHNSTTGEPSQSFTANSFLDSELLQGISLGFTAPAITNILAPLQGAMPNIITLPFGKSPPLHIQAPSWRQLLKLMARLSGTRIEPTPEAIAISKGELKLRTVVQFVRVHRSSSEWRTILYLSLDYPVPTSANNSWKYINSDVNTLPFSYTLSTLPTLLRDGSDTMVSTYYTIPSTARTPFPTLPIAFPDMAMYLQSAVDDSRKAMNDSSSGLRKLAKSVDSYYPNNTSIGIEDAPDKKSFWKLPRRNKNKNKQGGNEEVFELVTPFLAEGY</sequence>
<dbReference type="STRING" id="436010.A0A167VEJ2"/>
<name>A0A167VEJ2_9AGAM</name>
<reference evidence="1 2" key="1">
    <citation type="journal article" date="2016" name="Mol. Biol. Evol.">
        <title>Comparative Genomics of Early-Diverging Mushroom-Forming Fungi Provides Insights into the Origins of Lignocellulose Decay Capabilities.</title>
        <authorList>
            <person name="Nagy L.G."/>
            <person name="Riley R."/>
            <person name="Tritt A."/>
            <person name="Adam C."/>
            <person name="Daum C."/>
            <person name="Floudas D."/>
            <person name="Sun H."/>
            <person name="Yadav J.S."/>
            <person name="Pangilinan J."/>
            <person name="Larsson K.H."/>
            <person name="Matsuura K."/>
            <person name="Barry K."/>
            <person name="Labutti K."/>
            <person name="Kuo R."/>
            <person name="Ohm R.A."/>
            <person name="Bhattacharya S.S."/>
            <person name="Shirouzu T."/>
            <person name="Yoshinaga Y."/>
            <person name="Martin F.M."/>
            <person name="Grigoriev I.V."/>
            <person name="Hibbett D.S."/>
        </authorList>
    </citation>
    <scope>NUCLEOTIDE SEQUENCE [LARGE SCALE GENOMIC DNA]</scope>
    <source>
        <strain evidence="1 2">CBS 109695</strain>
    </source>
</reference>
<organism evidence="1 2">
    <name type="scientific">Athelia psychrophila</name>
    <dbReference type="NCBI Taxonomy" id="1759441"/>
    <lineage>
        <taxon>Eukaryota</taxon>
        <taxon>Fungi</taxon>
        <taxon>Dikarya</taxon>
        <taxon>Basidiomycota</taxon>
        <taxon>Agaricomycotina</taxon>
        <taxon>Agaricomycetes</taxon>
        <taxon>Agaricomycetidae</taxon>
        <taxon>Atheliales</taxon>
        <taxon>Atheliaceae</taxon>
        <taxon>Athelia</taxon>
    </lineage>
</organism>
<gene>
    <name evidence="1" type="ORF">FIBSPDRAFT_843475</name>
</gene>
<dbReference type="OrthoDB" id="3269480at2759"/>
<keyword evidence="2" id="KW-1185">Reference proteome</keyword>
<proteinExistence type="predicted"/>